<evidence type="ECO:0000313" key="1">
    <source>
        <dbReference type="EMBL" id="CAD8074416.1"/>
    </source>
</evidence>
<keyword evidence="2" id="KW-1185">Reference proteome</keyword>
<organism evidence="1 2">
    <name type="scientific">Paramecium sonneborni</name>
    <dbReference type="NCBI Taxonomy" id="65129"/>
    <lineage>
        <taxon>Eukaryota</taxon>
        <taxon>Sar</taxon>
        <taxon>Alveolata</taxon>
        <taxon>Ciliophora</taxon>
        <taxon>Intramacronucleata</taxon>
        <taxon>Oligohymenophorea</taxon>
        <taxon>Peniculida</taxon>
        <taxon>Parameciidae</taxon>
        <taxon>Paramecium</taxon>
    </lineage>
</organism>
<dbReference type="EMBL" id="CAJJDN010000032">
    <property type="protein sequence ID" value="CAD8074416.1"/>
    <property type="molecule type" value="Genomic_DNA"/>
</dbReference>
<dbReference type="Proteomes" id="UP000692954">
    <property type="component" value="Unassembled WGS sequence"/>
</dbReference>
<reference evidence="1" key="1">
    <citation type="submission" date="2021-01" db="EMBL/GenBank/DDBJ databases">
        <authorList>
            <consortium name="Genoscope - CEA"/>
            <person name="William W."/>
        </authorList>
    </citation>
    <scope>NUCLEOTIDE SEQUENCE</scope>
</reference>
<accession>A0A8S1MCX6</accession>
<proteinExistence type="predicted"/>
<dbReference type="AlphaFoldDB" id="A0A8S1MCX6"/>
<sequence length="40" mass="4792">MDTIYILIEMKIILVLNGKCNGNGSLMRYNEYEEEKFYKN</sequence>
<name>A0A8S1MCX6_9CILI</name>
<gene>
    <name evidence="1" type="ORF">PSON_ATCC_30995.1.T0320060</name>
</gene>
<comment type="caution">
    <text evidence="1">The sequence shown here is derived from an EMBL/GenBank/DDBJ whole genome shotgun (WGS) entry which is preliminary data.</text>
</comment>
<protein>
    <submittedName>
        <fullName evidence="1">Uncharacterized protein</fullName>
    </submittedName>
</protein>
<evidence type="ECO:0000313" key="2">
    <source>
        <dbReference type="Proteomes" id="UP000692954"/>
    </source>
</evidence>